<feature type="region of interest" description="Disordered" evidence="1">
    <location>
        <begin position="1"/>
        <end position="21"/>
    </location>
</feature>
<accession>A0AAU8AXH0</accession>
<organism evidence="3">
    <name type="scientific">Dulem virus 51</name>
    <dbReference type="NCBI Taxonomy" id="3145762"/>
    <lineage>
        <taxon>Viruses</taxon>
        <taxon>Monodnaviria</taxon>
        <taxon>Loebvirae</taxon>
        <taxon>Hofneiviricota</taxon>
        <taxon>Faserviricetes</taxon>
        <taxon>Tubulavirales</taxon>
        <taxon>Inoviridae</taxon>
        <taxon>Inovirus</taxon>
    </lineage>
</organism>
<keyword evidence="2" id="KW-1133">Transmembrane helix</keyword>
<name>A0AAU8AXH0_9VIRU</name>
<evidence type="ECO:0000256" key="1">
    <source>
        <dbReference type="SAM" id="MobiDB-lite"/>
    </source>
</evidence>
<feature type="compositionally biased region" description="Polar residues" evidence="1">
    <location>
        <begin position="1"/>
        <end position="10"/>
    </location>
</feature>
<dbReference type="EMBL" id="PP511381">
    <property type="protein sequence ID" value="XCD03784.1"/>
    <property type="molecule type" value="Genomic_DNA"/>
</dbReference>
<feature type="transmembrane region" description="Helical" evidence="2">
    <location>
        <begin position="41"/>
        <end position="65"/>
    </location>
</feature>
<evidence type="ECO:0000313" key="3">
    <source>
        <dbReference type="EMBL" id="XCD03784.1"/>
    </source>
</evidence>
<sequence length="68" mass="7465">MNENEITEVTPSPIAPDETASETVSVDYSELIAGINNRQDLIISLDFMLLLSVWVCVGVMLIGVFRGH</sequence>
<proteinExistence type="predicted"/>
<keyword evidence="2" id="KW-0472">Membrane</keyword>
<evidence type="ECO:0000256" key="2">
    <source>
        <dbReference type="SAM" id="Phobius"/>
    </source>
</evidence>
<protein>
    <submittedName>
        <fullName evidence="3">Uncharacterized protein</fullName>
    </submittedName>
</protein>
<reference evidence="3" key="1">
    <citation type="submission" date="2024-03" db="EMBL/GenBank/DDBJ databases">
        <title>Diverse circular DNA viruses in blood, oral, and fecal samples of captive lemurs.</title>
        <authorList>
            <person name="Paietta E.N."/>
            <person name="Kraberger S."/>
            <person name="Lund M.C."/>
            <person name="Custer J.M."/>
            <person name="Vargas K.M."/>
            <person name="Ehmke E.E."/>
            <person name="Yoder A.D."/>
            <person name="Varsani A."/>
        </authorList>
    </citation>
    <scope>NUCLEOTIDE SEQUENCE</scope>
    <source>
        <strain evidence="3">Duke_21_16</strain>
    </source>
</reference>
<keyword evidence="2" id="KW-0812">Transmembrane</keyword>